<dbReference type="OrthoDB" id="6079689at2759"/>
<name>A0A1Y3DNQ0_PLAKN</name>
<accession>A0A1Y3DNQ0</accession>
<feature type="compositionally biased region" description="Basic and acidic residues" evidence="5">
    <location>
        <begin position="206"/>
        <end position="216"/>
    </location>
</feature>
<dbReference type="InterPro" id="IPR018228">
    <property type="entry name" value="DNase_TatD-rel_CS"/>
</dbReference>
<dbReference type="EMBL" id="NETL01000023">
    <property type="protein sequence ID" value="OTN66214.1"/>
    <property type="molecule type" value="Genomic_DNA"/>
</dbReference>
<dbReference type="InterPro" id="IPR050891">
    <property type="entry name" value="TatD-type_Hydrolase"/>
</dbReference>
<protein>
    <submittedName>
        <fullName evidence="6">Putative TatD-like deoxyribonuclease</fullName>
    </submittedName>
</protein>
<comment type="similarity">
    <text evidence="1">Belongs to the metallo-dependent hydrolases superfamily. TatD-type hydrolase family.</text>
</comment>
<dbReference type="InterPro" id="IPR032466">
    <property type="entry name" value="Metal_Hydrolase"/>
</dbReference>
<proteinExistence type="inferred from homology"/>
<dbReference type="GO" id="GO:0046872">
    <property type="term" value="F:metal ion binding"/>
    <property type="evidence" value="ECO:0007669"/>
    <property type="project" value="UniProtKB-KW"/>
</dbReference>
<evidence type="ECO:0000313" key="6">
    <source>
        <dbReference type="EMBL" id="OTN66214.1"/>
    </source>
</evidence>
<dbReference type="eggNOG" id="KOG3020">
    <property type="taxonomic scope" value="Eukaryota"/>
</dbReference>
<dbReference type="Gene3D" id="3.20.20.140">
    <property type="entry name" value="Metal-dependent hydrolases"/>
    <property type="match status" value="1"/>
</dbReference>
<dbReference type="VEuPathDB" id="PlasmoDB:PKNOH_S09510800"/>
<reference evidence="6 7" key="1">
    <citation type="submission" date="2017-05" db="EMBL/GenBank/DDBJ databases">
        <title>PacBio assembly of a Plasmodium knowlesi genome sequence with Hi-C correction and manual annotation of the SICAvar gene family.</title>
        <authorList>
            <person name="Lapp S.A."/>
            <person name="Geraldo J.A."/>
            <person name="Chien J.-T."/>
            <person name="Ay F."/>
            <person name="Pakala S.B."/>
            <person name="Batugedara G."/>
            <person name="Humphrey J.C."/>
            <person name="Debarry J.D."/>
            <person name="Le Roch K.G."/>
            <person name="Galinski M.R."/>
            <person name="Kissinger J.C."/>
        </authorList>
    </citation>
    <scope>NUCLEOTIDE SEQUENCE [LARGE SCALE GENOMIC DNA]</scope>
    <source>
        <strain evidence="7">Malayan Strain Pk1 (A+)</strain>
    </source>
</reference>
<dbReference type="Proteomes" id="UP000195012">
    <property type="component" value="Unassembled WGS sequence"/>
</dbReference>
<dbReference type="GO" id="GO:0005829">
    <property type="term" value="C:cytosol"/>
    <property type="evidence" value="ECO:0007669"/>
    <property type="project" value="TreeGrafter"/>
</dbReference>
<gene>
    <name evidence="6" type="ORF">PKNOH_S09510800</name>
</gene>
<keyword evidence="3" id="KW-0479">Metal-binding</keyword>
<feature type="region of interest" description="Disordered" evidence="5">
    <location>
        <begin position="188"/>
        <end position="221"/>
    </location>
</feature>
<dbReference type="PROSITE" id="PS01091">
    <property type="entry name" value="TATD_3"/>
    <property type="match status" value="1"/>
</dbReference>
<comment type="caution">
    <text evidence="6">The sequence shown here is derived from an EMBL/GenBank/DDBJ whole genome shotgun (WGS) entry which is preliminary data.</text>
</comment>
<keyword evidence="4" id="KW-0378">Hydrolase</keyword>
<evidence type="ECO:0000313" key="7">
    <source>
        <dbReference type="Proteomes" id="UP000195012"/>
    </source>
</evidence>
<evidence type="ECO:0000256" key="5">
    <source>
        <dbReference type="SAM" id="MobiDB-lite"/>
    </source>
</evidence>
<dbReference type="GO" id="GO:0008296">
    <property type="term" value="F:3'-5'-DNA exonuclease activity"/>
    <property type="evidence" value="ECO:0007669"/>
    <property type="project" value="TreeGrafter"/>
</dbReference>
<sequence>MKLIFYFLKCVVILIYLRTIFLEANAVTRFKNIRFFIPFANSRVLHREKKRTLKNNKNIQKMEVQGNLFIDIGANLTDKMFDGVYSKKKHANDLQHVLNRAKKNNVEKIIITCTCLEDIDKSLKICETYDPEGKFLFLTAGVHPTNCYEFIEKNFMEEKDKQAKREFEEFTNYFKNMKDVKYVVEESPKPDDAKAKGHNANSADAQIKKQENKHSNDTSQGDVLKIPGFVYDRKEQDYLEKLKKKITNHSNRIVSIGEIGLDFDRLFFCPKYIQIKYFIYQLKLVEMFKLPIFLHMRNCSDIFFEILDKYKPLIEGVGGVIHSFTDREEIIEKISTYKNLYIGVNGCSLKTAENLNAVKRIPLNLLLLETDAPWCSIKKTHASYHFIQEKYEKRNYTNLKKIRNVIQCDDETIFKERNEPYNIVDIAEITYKVRGSTIPFDSFCNKVRCNTLNLFKKLR</sequence>
<dbReference type="VEuPathDB" id="PlasmoDB:PKA1H_020006500"/>
<dbReference type="Pfam" id="PF01026">
    <property type="entry name" value="TatD_DNase"/>
    <property type="match status" value="1"/>
</dbReference>
<dbReference type="VEuPathDB" id="PlasmoDB:PKNH_0201600"/>
<dbReference type="SUPFAM" id="SSF51556">
    <property type="entry name" value="Metallo-dependent hydrolases"/>
    <property type="match status" value="1"/>
</dbReference>
<dbReference type="PANTHER" id="PTHR10060">
    <property type="entry name" value="TATD FAMILY DEOXYRIBONUCLEASE"/>
    <property type="match status" value="1"/>
</dbReference>
<organism evidence="6 7">
    <name type="scientific">Plasmodium knowlesi</name>
    <dbReference type="NCBI Taxonomy" id="5850"/>
    <lineage>
        <taxon>Eukaryota</taxon>
        <taxon>Sar</taxon>
        <taxon>Alveolata</taxon>
        <taxon>Apicomplexa</taxon>
        <taxon>Aconoidasida</taxon>
        <taxon>Haemosporida</taxon>
        <taxon>Plasmodiidae</taxon>
        <taxon>Plasmodium</taxon>
        <taxon>Plasmodium (Plasmodium)</taxon>
    </lineage>
</organism>
<evidence type="ECO:0000256" key="3">
    <source>
        <dbReference type="ARBA" id="ARBA00022723"/>
    </source>
</evidence>
<dbReference type="AlphaFoldDB" id="A0A1Y3DNQ0"/>
<evidence type="ECO:0000256" key="2">
    <source>
        <dbReference type="ARBA" id="ARBA00022722"/>
    </source>
</evidence>
<keyword evidence="2" id="KW-0540">Nuclease</keyword>
<dbReference type="InterPro" id="IPR001130">
    <property type="entry name" value="TatD-like"/>
</dbReference>
<dbReference type="CDD" id="cd01310">
    <property type="entry name" value="TatD_DNAse"/>
    <property type="match status" value="1"/>
</dbReference>
<evidence type="ECO:0000256" key="1">
    <source>
        <dbReference type="ARBA" id="ARBA00009275"/>
    </source>
</evidence>
<dbReference type="PANTHER" id="PTHR10060:SF15">
    <property type="entry name" value="DEOXYRIBONUCLEASE TATDN1"/>
    <property type="match status" value="1"/>
</dbReference>
<evidence type="ECO:0000256" key="4">
    <source>
        <dbReference type="ARBA" id="ARBA00022801"/>
    </source>
</evidence>